<comment type="caution">
    <text evidence="11">The sequence shown here is derived from an EMBL/GenBank/DDBJ whole genome shotgun (WGS) entry which is preliminary data.</text>
</comment>
<dbReference type="Pfam" id="PF01242">
    <property type="entry name" value="PTPS"/>
    <property type="match status" value="1"/>
</dbReference>
<dbReference type="Proteomes" id="UP000563524">
    <property type="component" value="Unassembled WGS sequence"/>
</dbReference>
<evidence type="ECO:0000313" key="12">
    <source>
        <dbReference type="Proteomes" id="UP000563524"/>
    </source>
</evidence>
<comment type="pathway">
    <text evidence="2 9">Purine metabolism; 7-cyano-7-deazaguanine biosynthesis.</text>
</comment>
<evidence type="ECO:0000256" key="3">
    <source>
        <dbReference type="ARBA" id="ARBA00008900"/>
    </source>
</evidence>
<dbReference type="Gene3D" id="3.30.479.10">
    <property type="entry name" value="6-pyruvoyl tetrahydropterin synthase/QueD"/>
    <property type="match status" value="1"/>
</dbReference>
<sequence>MYEQSYSFGFEAAHELADNVGPGHDYAHVHGHSFRVTVTLRADAPGPQGWIEDFAVVRAACDEVRGVLDHRFLNRVEGLERPTLEVIARWIFDRLSPSLPALAGVEVSRPSLCEVVRYWAS</sequence>
<keyword evidence="5 9" id="KW-0479">Metal-binding</keyword>
<dbReference type="GO" id="GO:0008616">
    <property type="term" value="P:tRNA queuosine(34) biosynthetic process"/>
    <property type="evidence" value="ECO:0007669"/>
    <property type="project" value="UniProtKB-KW"/>
</dbReference>
<evidence type="ECO:0000256" key="2">
    <source>
        <dbReference type="ARBA" id="ARBA00005061"/>
    </source>
</evidence>
<evidence type="ECO:0000256" key="9">
    <source>
        <dbReference type="PIRNR" id="PIRNR006113"/>
    </source>
</evidence>
<dbReference type="SUPFAM" id="SSF55620">
    <property type="entry name" value="Tetrahydrobiopterin biosynthesis enzymes-like"/>
    <property type="match status" value="1"/>
</dbReference>
<comment type="catalytic activity">
    <reaction evidence="8 9">
        <text>7,8-dihydroneopterin 3'-triphosphate + H2O = 6-carboxy-5,6,7,8-tetrahydropterin + triphosphate + acetaldehyde + 2 H(+)</text>
        <dbReference type="Rhea" id="RHEA:27966"/>
        <dbReference type="ChEBI" id="CHEBI:15343"/>
        <dbReference type="ChEBI" id="CHEBI:15377"/>
        <dbReference type="ChEBI" id="CHEBI:15378"/>
        <dbReference type="ChEBI" id="CHEBI:18036"/>
        <dbReference type="ChEBI" id="CHEBI:58462"/>
        <dbReference type="ChEBI" id="CHEBI:61032"/>
        <dbReference type="EC" id="4.1.2.50"/>
    </reaction>
</comment>
<feature type="binding site" evidence="10">
    <location>
        <position position="32"/>
    </location>
    <ligand>
        <name>Zn(2+)</name>
        <dbReference type="ChEBI" id="CHEBI:29105"/>
    </ligand>
</feature>
<dbReference type="RefSeq" id="WP_183818817.1">
    <property type="nucleotide sequence ID" value="NZ_JACHOB010000005.1"/>
</dbReference>
<evidence type="ECO:0000256" key="5">
    <source>
        <dbReference type="ARBA" id="ARBA00022723"/>
    </source>
</evidence>
<protein>
    <recommendedName>
        <fullName evidence="4 9">6-carboxy-5,6,7,8-tetrahydropterin synthase</fullName>
        <ecNumber evidence="9">4.-.-.-</ecNumber>
    </recommendedName>
</protein>
<keyword evidence="9" id="KW-0671">Queuosine biosynthesis</keyword>
<evidence type="ECO:0000256" key="8">
    <source>
        <dbReference type="ARBA" id="ARBA00048807"/>
    </source>
</evidence>
<proteinExistence type="inferred from homology"/>
<evidence type="ECO:0000256" key="1">
    <source>
        <dbReference type="ARBA" id="ARBA00002285"/>
    </source>
</evidence>
<feature type="binding site" evidence="10">
    <location>
        <position position="30"/>
    </location>
    <ligand>
        <name>Zn(2+)</name>
        <dbReference type="ChEBI" id="CHEBI:29105"/>
    </ligand>
</feature>
<dbReference type="EC" id="4.-.-.-" evidence="9"/>
<gene>
    <name evidence="11" type="ORF">GGQ59_002369</name>
</gene>
<organism evidence="11 12">
    <name type="scientific">Parvularcula dongshanensis</name>
    <dbReference type="NCBI Taxonomy" id="1173995"/>
    <lineage>
        <taxon>Bacteria</taxon>
        <taxon>Pseudomonadati</taxon>
        <taxon>Pseudomonadota</taxon>
        <taxon>Alphaproteobacteria</taxon>
        <taxon>Parvularculales</taxon>
        <taxon>Parvularculaceae</taxon>
        <taxon>Parvularcula</taxon>
    </lineage>
</organism>
<comment type="similarity">
    <text evidence="3 9">Belongs to the PTPS family. QueD subfamily.</text>
</comment>
<dbReference type="InterPro" id="IPR007115">
    <property type="entry name" value="6-PTP_synth/QueD"/>
</dbReference>
<comment type="function">
    <text evidence="1">Catalyzes the conversion of 7,8-dihydroneopterin triphosphate (H2NTP) to 6-carboxy-5,6,7,8-tetrahydropterin (CPH4) and acetaldehyde.</text>
</comment>
<evidence type="ECO:0000256" key="6">
    <source>
        <dbReference type="ARBA" id="ARBA00022833"/>
    </source>
</evidence>
<evidence type="ECO:0000256" key="10">
    <source>
        <dbReference type="PIRSR" id="PIRSR006113-2"/>
    </source>
</evidence>
<evidence type="ECO:0000256" key="4">
    <source>
        <dbReference type="ARBA" id="ARBA00018141"/>
    </source>
</evidence>
<dbReference type="AlphaFoldDB" id="A0A840I6T3"/>
<dbReference type="PANTHER" id="PTHR12589">
    <property type="entry name" value="PYRUVOYL TETRAHYDROBIOPTERIN SYNTHASE"/>
    <property type="match status" value="1"/>
</dbReference>
<keyword evidence="6 9" id="KW-0862">Zinc</keyword>
<keyword evidence="12" id="KW-1185">Reference proteome</keyword>
<dbReference type="GO" id="GO:0070497">
    <property type="term" value="F:6-carboxytetrahydropterin synthase activity"/>
    <property type="evidence" value="ECO:0007669"/>
    <property type="project" value="UniProtKB-EC"/>
</dbReference>
<keyword evidence="7 9" id="KW-0456">Lyase</keyword>
<evidence type="ECO:0000313" key="11">
    <source>
        <dbReference type="EMBL" id="MBB4659828.1"/>
    </source>
</evidence>
<dbReference type="PANTHER" id="PTHR12589:SF7">
    <property type="entry name" value="6-PYRUVOYL TETRAHYDROBIOPTERIN SYNTHASE"/>
    <property type="match status" value="1"/>
</dbReference>
<evidence type="ECO:0000256" key="7">
    <source>
        <dbReference type="ARBA" id="ARBA00023239"/>
    </source>
</evidence>
<accession>A0A840I6T3</accession>
<comment type="cofactor">
    <cofactor evidence="9 10">
        <name>Zn(2+)</name>
        <dbReference type="ChEBI" id="CHEBI:29105"/>
    </cofactor>
    <text evidence="9 10">Binds 1 zinc ion per subunit.</text>
</comment>
<name>A0A840I6T3_9PROT</name>
<dbReference type="PIRSF" id="PIRSF006113">
    <property type="entry name" value="PTP_synth"/>
    <property type="match status" value="1"/>
</dbReference>
<reference evidence="11 12" key="1">
    <citation type="submission" date="2020-08" db="EMBL/GenBank/DDBJ databases">
        <title>Genomic Encyclopedia of Type Strains, Phase IV (KMG-IV): sequencing the most valuable type-strain genomes for metagenomic binning, comparative biology and taxonomic classification.</title>
        <authorList>
            <person name="Goeker M."/>
        </authorList>
    </citation>
    <scope>NUCLEOTIDE SEQUENCE [LARGE SCALE GENOMIC DNA]</scope>
    <source>
        <strain evidence="11 12">DSM 102850</strain>
    </source>
</reference>
<dbReference type="InterPro" id="IPR038418">
    <property type="entry name" value="6-PTP_synth/QueD_sf"/>
</dbReference>
<dbReference type="UniPathway" id="UPA00391"/>
<dbReference type="GO" id="GO:0046872">
    <property type="term" value="F:metal ion binding"/>
    <property type="evidence" value="ECO:0007669"/>
    <property type="project" value="UniProtKB-KW"/>
</dbReference>
<dbReference type="EMBL" id="JACHOB010000005">
    <property type="protein sequence ID" value="MBB4659828.1"/>
    <property type="molecule type" value="Genomic_DNA"/>
</dbReference>
<feature type="binding site" evidence="10">
    <location>
        <position position="14"/>
    </location>
    <ligand>
        <name>Zn(2+)</name>
        <dbReference type="ChEBI" id="CHEBI:29105"/>
    </ligand>
</feature>